<keyword evidence="6" id="KW-0969">Cilium</keyword>
<dbReference type="PRINTS" id="PR01010">
    <property type="entry name" value="FLGPRINGFLGI"/>
</dbReference>
<dbReference type="PANTHER" id="PTHR30381">
    <property type="entry name" value="FLAGELLAR P-RING PERIPLASMIC PROTEIN FLGI"/>
    <property type="match status" value="1"/>
</dbReference>
<organism evidence="6 7">
    <name type="scientific">Pseudoduganella guangdongensis</name>
    <dbReference type="NCBI Taxonomy" id="2692179"/>
    <lineage>
        <taxon>Bacteria</taxon>
        <taxon>Pseudomonadati</taxon>
        <taxon>Pseudomonadota</taxon>
        <taxon>Betaproteobacteria</taxon>
        <taxon>Burkholderiales</taxon>
        <taxon>Oxalobacteraceae</taxon>
        <taxon>Telluria group</taxon>
        <taxon>Pseudoduganella</taxon>
    </lineage>
</organism>
<comment type="subunit">
    <text evidence="5">The basal body constitutes a major portion of the flagellar organelle and consists of four rings (L,P,S, and M) mounted on a central rod.</text>
</comment>
<evidence type="ECO:0000256" key="4">
    <source>
        <dbReference type="ARBA" id="ARBA00023143"/>
    </source>
</evidence>
<keyword evidence="3" id="KW-0732">Signal</keyword>
<comment type="function">
    <text evidence="1 5">Assembles around the rod to form the L-ring and probably protects the motor/basal body from shearing forces during rotation.</text>
</comment>
<dbReference type="GO" id="GO:0009428">
    <property type="term" value="C:bacterial-type flagellum basal body, distal rod, P ring"/>
    <property type="evidence" value="ECO:0007669"/>
    <property type="project" value="InterPro"/>
</dbReference>
<dbReference type="HAMAP" id="MF_00416">
    <property type="entry name" value="FlgI"/>
    <property type="match status" value="1"/>
</dbReference>
<dbReference type="PANTHER" id="PTHR30381:SF0">
    <property type="entry name" value="FLAGELLAR P-RING PROTEIN"/>
    <property type="match status" value="1"/>
</dbReference>
<evidence type="ECO:0000256" key="2">
    <source>
        <dbReference type="ARBA" id="ARBA00004117"/>
    </source>
</evidence>
<dbReference type="AlphaFoldDB" id="A0A6N9HJ58"/>
<comment type="similarity">
    <text evidence="5">Belongs to the FlgI family.</text>
</comment>
<dbReference type="GO" id="GO:0071973">
    <property type="term" value="P:bacterial-type flagellum-dependent cell motility"/>
    <property type="evidence" value="ECO:0007669"/>
    <property type="project" value="InterPro"/>
</dbReference>
<keyword evidence="6" id="KW-0966">Cell projection</keyword>
<dbReference type="NCBIfam" id="NF003676">
    <property type="entry name" value="PRK05303.1"/>
    <property type="match status" value="1"/>
</dbReference>
<sequence>MFGFYPGKPGSDPRVGPLVRDSRRPRVWPLGLTRVYRVLAALLLALALPATAAPQLRNLVAIEGVRDNPLVGYGLVVGLNGSGDSTQVKFASQSVVNMLKQFGVKLPDGADSKSKNVAAVMVSAVFPPGYRRGQPIDVTVSSLGDAKSLRGGALLLTPLKAADNEVYALAQGNVVVGGLSASGKSGSSVTVNTPTAGRIPNGAVIEREIASDFASKPSVHLSLKQPNFQTATNIVDAINRKFGDIASTADGTGIDVLAPENPTQRVAFMAKLEALPIETGAETPRVVFNSRTGTVVIADGLRVKAAAVTHGSLKVVISESTKVSQPQPFSQGQTTATPQSAVSVDEAKPQMFKWPAGAKLQAIIDVVNSLGATPDDIMAILQALDQAGAIEGELVVI</sequence>
<dbReference type="GO" id="GO:0030288">
    <property type="term" value="C:outer membrane-bounded periplasmic space"/>
    <property type="evidence" value="ECO:0007669"/>
    <property type="project" value="InterPro"/>
</dbReference>
<evidence type="ECO:0000256" key="3">
    <source>
        <dbReference type="ARBA" id="ARBA00022729"/>
    </source>
</evidence>
<comment type="caution">
    <text evidence="6">The sequence shown here is derived from an EMBL/GenBank/DDBJ whole genome shotgun (WGS) entry which is preliminary data.</text>
</comment>
<proteinExistence type="inferred from homology"/>
<evidence type="ECO:0000256" key="1">
    <source>
        <dbReference type="ARBA" id="ARBA00002591"/>
    </source>
</evidence>
<dbReference type="InterPro" id="IPR001782">
    <property type="entry name" value="Flag_FlgI"/>
</dbReference>
<accession>A0A6N9HJ58</accession>
<dbReference type="GO" id="GO:0005198">
    <property type="term" value="F:structural molecule activity"/>
    <property type="evidence" value="ECO:0007669"/>
    <property type="project" value="InterPro"/>
</dbReference>
<dbReference type="Proteomes" id="UP000448575">
    <property type="component" value="Unassembled WGS sequence"/>
</dbReference>
<dbReference type="EMBL" id="WWCJ01000009">
    <property type="protein sequence ID" value="MYN03389.1"/>
    <property type="molecule type" value="Genomic_DNA"/>
</dbReference>
<keyword evidence="7" id="KW-1185">Reference proteome</keyword>
<gene>
    <name evidence="5 6" type="primary">flgI</name>
    <name evidence="6" type="ORF">GTP41_14935</name>
</gene>
<name>A0A6N9HJ58_9BURK</name>
<keyword evidence="6" id="KW-0282">Flagellum</keyword>
<evidence type="ECO:0000256" key="5">
    <source>
        <dbReference type="HAMAP-Rule" id="MF_00416"/>
    </source>
</evidence>
<reference evidence="6 7" key="1">
    <citation type="submission" date="2019-12" db="EMBL/GenBank/DDBJ databases">
        <title>Novel species isolated from a subtropical stream in China.</title>
        <authorList>
            <person name="Lu H."/>
        </authorList>
    </citation>
    <scope>NUCLEOTIDE SEQUENCE [LARGE SCALE GENOMIC DNA]</scope>
    <source>
        <strain evidence="6 7">DS3</strain>
    </source>
</reference>
<protein>
    <recommendedName>
        <fullName evidence="5">Flagellar P-ring protein</fullName>
    </recommendedName>
    <alternativeName>
        <fullName evidence="5">Basal body P-ring protein</fullName>
    </alternativeName>
</protein>
<dbReference type="Pfam" id="PF02119">
    <property type="entry name" value="FlgI"/>
    <property type="match status" value="1"/>
</dbReference>
<comment type="subcellular location">
    <subcellularLocation>
        <location evidence="2 5">Bacterial flagellum basal body</location>
    </subcellularLocation>
</comment>
<keyword evidence="4 5" id="KW-0975">Bacterial flagellum</keyword>
<evidence type="ECO:0000313" key="7">
    <source>
        <dbReference type="Proteomes" id="UP000448575"/>
    </source>
</evidence>
<evidence type="ECO:0000313" key="6">
    <source>
        <dbReference type="EMBL" id="MYN03389.1"/>
    </source>
</evidence>